<dbReference type="PANTHER" id="PTHR37813">
    <property type="entry name" value="FELS-2 PROPHAGE PROTEIN"/>
    <property type="match status" value="1"/>
</dbReference>
<feature type="compositionally biased region" description="Acidic residues" evidence="3">
    <location>
        <begin position="831"/>
        <end position="840"/>
    </location>
</feature>
<feature type="compositionally biased region" description="Basic and acidic residues" evidence="3">
    <location>
        <begin position="161"/>
        <end position="181"/>
    </location>
</feature>
<proteinExistence type="predicted"/>
<dbReference type="PANTHER" id="PTHR37813:SF1">
    <property type="entry name" value="FELS-2 PROPHAGE PROTEIN"/>
    <property type="match status" value="1"/>
</dbReference>
<dbReference type="RefSeq" id="WP_184045721.1">
    <property type="nucleotide sequence ID" value="NZ_JACIGK010000018.1"/>
</dbReference>
<evidence type="ECO:0000256" key="2">
    <source>
        <dbReference type="SAM" id="Coils"/>
    </source>
</evidence>
<keyword evidence="1" id="KW-1188">Viral release from host cell</keyword>
<feature type="region of interest" description="Disordered" evidence="3">
    <location>
        <begin position="157"/>
        <end position="203"/>
    </location>
</feature>
<dbReference type="InterPro" id="IPR010090">
    <property type="entry name" value="Phage_tape_meas"/>
</dbReference>
<keyword evidence="2" id="KW-0175">Coiled coil</keyword>
<keyword evidence="7" id="KW-1185">Reference proteome</keyword>
<keyword evidence="4" id="KW-1133">Transmembrane helix</keyword>
<dbReference type="EMBL" id="JACIGK010000018">
    <property type="protein sequence ID" value="MBB4266879.1"/>
    <property type="molecule type" value="Genomic_DNA"/>
</dbReference>
<organism evidence="6 7">
    <name type="scientific">Roseospira visakhapatnamensis</name>
    <dbReference type="NCBI Taxonomy" id="390880"/>
    <lineage>
        <taxon>Bacteria</taxon>
        <taxon>Pseudomonadati</taxon>
        <taxon>Pseudomonadota</taxon>
        <taxon>Alphaproteobacteria</taxon>
        <taxon>Rhodospirillales</taxon>
        <taxon>Rhodospirillaceae</taxon>
        <taxon>Roseospira</taxon>
    </lineage>
</organism>
<dbReference type="AlphaFoldDB" id="A0A7W6RF42"/>
<evidence type="ECO:0000256" key="1">
    <source>
        <dbReference type="ARBA" id="ARBA00022612"/>
    </source>
</evidence>
<dbReference type="Pfam" id="PF10145">
    <property type="entry name" value="PhageMin_Tail"/>
    <property type="match status" value="1"/>
</dbReference>
<feature type="transmembrane region" description="Helical" evidence="4">
    <location>
        <begin position="613"/>
        <end position="641"/>
    </location>
</feature>
<accession>A0A7W6RF42</accession>
<name>A0A7W6RF42_9PROT</name>
<reference evidence="6 7" key="1">
    <citation type="submission" date="2020-08" db="EMBL/GenBank/DDBJ databases">
        <title>Genome sequencing of Purple Non-Sulfur Bacteria from various extreme environments.</title>
        <authorList>
            <person name="Mayer M."/>
        </authorList>
    </citation>
    <scope>NUCLEOTIDE SEQUENCE [LARGE SCALE GENOMIC DNA]</scope>
    <source>
        <strain evidence="6 7">JA131</strain>
    </source>
</reference>
<feature type="region of interest" description="Disordered" evidence="3">
    <location>
        <begin position="829"/>
        <end position="850"/>
    </location>
</feature>
<comment type="caution">
    <text evidence="6">The sequence shown here is derived from an EMBL/GenBank/DDBJ whole genome shotgun (WGS) entry which is preliminary data.</text>
</comment>
<keyword evidence="4" id="KW-0472">Membrane</keyword>
<sequence length="1013" mass="105831">MTDLNLAMTIRLMDRATAPLRGIGRAMQGFGRQARDVSGSLGRLKQQQGTITAFRQLKERLDQAGTAMTTAKARAEGLGRELAQARRRAGTLETGLREAEVEVERLGREMRAAEAPSEQLQAAFREAEQKAEALRAELRGTGRDIERLETAFDTARTAARRTADGHRTLASRTEHARRSMREAGLSAGRLADSQRQVTRQTREATEAMARQAERAAALQRRTEALARARDRLAKATMVGAGVGASGYAVQHAGRMGLGLAQPAMKADHAWTSLRMVAGVDEEDMRAMQARVAAIARQTNQDAMALRDALGFLIGKGLDPTEALAALTRVGISATGTGADIADMGALTFAAMDTLKVAARDMAKAHDIMARAGDLGGFELRDMARTFPQLTASARALGLTGTQAIGTLSAALQVAVKGASSPDEAANNLANFLQKATAPETVRNFAKFGIDIKAALGEAVARGDNPFDALITQIAKATGADLEQEISQAVAAGADPRAAAEALAQKFQLGELFGDMQVLNFLAPMLANMNEFRRIRAEALGADGVVDDKFNTMMGTTGEQVKALTIAMGGLRDAAGRAMLTALGTIAQRLTGVVNRITDWTKANPKLTATLGKLAAYAAAGAVGVGGLLTAVGAVIVPFAILRFSASVLGIRLLGLGTILRGVGRAGPLVAGGFRRIGSALRAVARAGPLVAGGFRLMGAALMTTPIGWVAALALLLAGAAFAIYRNWDKIGAWFQGKVDRVKAAFDEGLIQGVMALVAEFNPWSVVLEGWDGLIKWLFGIDLAEVGRQWMDSIGKGFAEGWKSLTDWLDQKIKDLTGMLPAFVREGLGLGEGDDDSDDDQASAPRPARDQRGRLILPGSVAAATVAGAMSAAVPAGATGLAAFPAPTVASITAPAPDTPPDWQVVADWGRRQGGDTAATGTGLAETGRAMAALAEAGRTDLPLIPAVPATGPAPAVGGPQPVIPAEAGPTTNNVDNSTVVSVTVPPGSDINAIVAAVTRELERRQRGALHDLQ</sequence>
<protein>
    <submittedName>
        <fullName evidence="6">TP901 family phage tail tape measure protein</fullName>
    </submittedName>
</protein>
<feature type="domain" description="Phage tail tape measure protein" evidence="5">
    <location>
        <begin position="296"/>
        <end position="480"/>
    </location>
</feature>
<dbReference type="Proteomes" id="UP000554286">
    <property type="component" value="Unassembled WGS sequence"/>
</dbReference>
<feature type="coiled-coil region" evidence="2">
    <location>
        <begin position="68"/>
        <end position="151"/>
    </location>
</feature>
<keyword evidence="4" id="KW-0812">Transmembrane</keyword>
<evidence type="ECO:0000313" key="7">
    <source>
        <dbReference type="Proteomes" id="UP000554286"/>
    </source>
</evidence>
<feature type="transmembrane region" description="Helical" evidence="4">
    <location>
        <begin position="706"/>
        <end position="724"/>
    </location>
</feature>
<evidence type="ECO:0000256" key="4">
    <source>
        <dbReference type="SAM" id="Phobius"/>
    </source>
</evidence>
<evidence type="ECO:0000259" key="5">
    <source>
        <dbReference type="Pfam" id="PF10145"/>
    </source>
</evidence>
<gene>
    <name evidence="6" type="ORF">GGD89_002515</name>
</gene>
<evidence type="ECO:0000313" key="6">
    <source>
        <dbReference type="EMBL" id="MBB4266879.1"/>
    </source>
</evidence>
<dbReference type="NCBIfam" id="TIGR01760">
    <property type="entry name" value="tape_meas_TP901"/>
    <property type="match status" value="1"/>
</dbReference>
<evidence type="ECO:0000256" key="3">
    <source>
        <dbReference type="SAM" id="MobiDB-lite"/>
    </source>
</evidence>